<keyword evidence="2" id="KW-0564">Palmitate</keyword>
<gene>
    <name evidence="4" type="ORF">SAMN05444390_107186</name>
</gene>
<protein>
    <submittedName>
        <fullName evidence="4">Efflux transporter, outer membrane factor (OMF) lipoprotein, NodT family</fullName>
    </submittedName>
</protein>
<dbReference type="Proteomes" id="UP000236745">
    <property type="component" value="Unassembled WGS sequence"/>
</dbReference>
<keyword evidence="2 4" id="KW-0449">Lipoprotein</keyword>
<reference evidence="4 5" key="1">
    <citation type="submission" date="2016-10" db="EMBL/GenBank/DDBJ databases">
        <authorList>
            <person name="de Groot N.N."/>
        </authorList>
    </citation>
    <scope>NUCLEOTIDE SEQUENCE [LARGE SCALE GENOMIC DNA]</scope>
    <source>
        <strain evidence="4 5">DSM 22012</strain>
    </source>
</reference>
<feature type="coiled-coil region" evidence="3">
    <location>
        <begin position="223"/>
        <end position="250"/>
    </location>
</feature>
<dbReference type="AlphaFoldDB" id="A0A1H6DP35"/>
<dbReference type="GO" id="GO:0009279">
    <property type="term" value="C:cell outer membrane"/>
    <property type="evidence" value="ECO:0007669"/>
    <property type="project" value="UniProtKB-SubCell"/>
</dbReference>
<evidence type="ECO:0000256" key="2">
    <source>
        <dbReference type="RuleBase" id="RU362097"/>
    </source>
</evidence>
<feature type="signal peptide" evidence="2">
    <location>
        <begin position="1"/>
        <end position="26"/>
    </location>
</feature>
<dbReference type="InterPro" id="IPR010131">
    <property type="entry name" value="MdtP/NodT-like"/>
</dbReference>
<evidence type="ECO:0000256" key="1">
    <source>
        <dbReference type="ARBA" id="ARBA00007613"/>
    </source>
</evidence>
<dbReference type="PANTHER" id="PTHR30203:SF32">
    <property type="entry name" value="CATION EFFLUX SYSTEM PROTEIN CUSC"/>
    <property type="match status" value="1"/>
</dbReference>
<feature type="coiled-coil region" evidence="3">
    <location>
        <begin position="377"/>
        <end position="414"/>
    </location>
</feature>
<dbReference type="Gene3D" id="2.20.200.10">
    <property type="entry name" value="Outer membrane efflux proteins (OEP)"/>
    <property type="match status" value="1"/>
</dbReference>
<dbReference type="PANTHER" id="PTHR30203">
    <property type="entry name" value="OUTER MEMBRANE CATION EFFLUX PROTEIN"/>
    <property type="match status" value="1"/>
</dbReference>
<organism evidence="4 5">
    <name type="scientific">Marinobacterium lutimaris</name>
    <dbReference type="NCBI Taxonomy" id="568106"/>
    <lineage>
        <taxon>Bacteria</taxon>
        <taxon>Pseudomonadati</taxon>
        <taxon>Pseudomonadota</taxon>
        <taxon>Gammaproteobacteria</taxon>
        <taxon>Oceanospirillales</taxon>
        <taxon>Oceanospirillaceae</taxon>
        <taxon>Marinobacterium</taxon>
    </lineage>
</organism>
<dbReference type="InterPro" id="IPR003423">
    <property type="entry name" value="OMP_efflux"/>
</dbReference>
<accession>A0A1H6DP35</accession>
<dbReference type="GO" id="GO:0015562">
    <property type="term" value="F:efflux transmembrane transporter activity"/>
    <property type="evidence" value="ECO:0007669"/>
    <property type="project" value="InterPro"/>
</dbReference>
<keyword evidence="2" id="KW-0732">Signal</keyword>
<dbReference type="PROSITE" id="PS51257">
    <property type="entry name" value="PROKAR_LIPOPROTEIN"/>
    <property type="match status" value="1"/>
</dbReference>
<dbReference type="Pfam" id="PF02321">
    <property type="entry name" value="OEP"/>
    <property type="match status" value="2"/>
</dbReference>
<keyword evidence="2" id="KW-0472">Membrane</keyword>
<evidence type="ECO:0000313" key="5">
    <source>
        <dbReference type="Proteomes" id="UP000236745"/>
    </source>
</evidence>
<keyword evidence="2" id="KW-1134">Transmembrane beta strand</keyword>
<feature type="chain" id="PRO_5009029633" evidence="2">
    <location>
        <begin position="27"/>
        <end position="472"/>
    </location>
</feature>
<comment type="similarity">
    <text evidence="1 2">Belongs to the outer membrane factor (OMF) (TC 1.B.17) family.</text>
</comment>
<dbReference type="EMBL" id="FNVQ01000007">
    <property type="protein sequence ID" value="SEG86406.1"/>
    <property type="molecule type" value="Genomic_DNA"/>
</dbReference>
<keyword evidence="3" id="KW-0175">Coiled coil</keyword>
<name>A0A1H6DP35_9GAMM</name>
<dbReference type="Gene3D" id="1.20.1600.10">
    <property type="entry name" value="Outer membrane efflux proteins (OEP)"/>
    <property type="match status" value="1"/>
</dbReference>
<dbReference type="SUPFAM" id="SSF56954">
    <property type="entry name" value="Outer membrane efflux proteins (OEP)"/>
    <property type="match status" value="1"/>
</dbReference>
<dbReference type="NCBIfam" id="TIGR01845">
    <property type="entry name" value="outer_NodT"/>
    <property type="match status" value="1"/>
</dbReference>
<comment type="subcellular location">
    <subcellularLocation>
        <location evidence="2">Cell outer membrane</location>
        <topology evidence="2">Lipid-anchor</topology>
    </subcellularLocation>
</comment>
<evidence type="ECO:0000256" key="3">
    <source>
        <dbReference type="SAM" id="Coils"/>
    </source>
</evidence>
<dbReference type="RefSeq" id="WP_104005643.1">
    <property type="nucleotide sequence ID" value="NZ_FNVQ01000007.1"/>
</dbReference>
<sequence length="472" mass="51860">MKIKRPFHPKLSILALSVALLSGCGALTRSEFQEPSVQVPASWQSETLSDAVSMDPWWQQFNDPELNTLVAGALANNNDLALATLTLQRARLQAGISRQDLYPQLSSSVSGSHSENLDSGANSHSYSANLSVSYELDLWGRLSANLDAANWSTLASAEDREATAQSLVATTSSLYWQIGYLKQRLALADASIDYAEQTLELTRTQYEAGAVSRLNVLQATRSLSSQRASRIELDRQLNEAQNALSILFNQPPGEIETSITQLPTAEVPEVRAGIPADLMVRRPDVKSALYSLQASLASRDATFADYLPTLTLTGQIGDSSSALRELLRDPVGSLGVGLVLPFLQWNEMQLNRDIAEIDYESAVITYRDTLYQAFEDVDNALSAISHYRLQSEELEQQYQAAEEAERLYESQYRNGAAAIQDWLDAQDDRRSAEESLLENRYNRLTAVATLYQALGGSDTAPAMPEAEPEGAE</sequence>
<keyword evidence="5" id="KW-1185">Reference proteome</keyword>
<keyword evidence="2" id="KW-0812">Transmembrane</keyword>
<proteinExistence type="inferred from homology"/>
<dbReference type="OrthoDB" id="9770517at2"/>
<evidence type="ECO:0000313" key="4">
    <source>
        <dbReference type="EMBL" id="SEG86406.1"/>
    </source>
</evidence>